<evidence type="ECO:0000256" key="7">
    <source>
        <dbReference type="SAM" id="Phobius"/>
    </source>
</evidence>
<keyword evidence="2" id="KW-0813">Transport</keyword>
<keyword evidence="6 7" id="KW-0472">Membrane</keyword>
<evidence type="ECO:0000256" key="4">
    <source>
        <dbReference type="ARBA" id="ARBA00022737"/>
    </source>
</evidence>
<dbReference type="Gene3D" id="1.20.1560.10">
    <property type="entry name" value="ABC transporter type 1, transmembrane domain"/>
    <property type="match status" value="1"/>
</dbReference>
<gene>
    <name evidence="8" type="ORF">PXEA_LOCUS33051</name>
</gene>
<dbReference type="OrthoDB" id="6500128at2759"/>
<comment type="caution">
    <text evidence="8">The sequence shown here is derived from an EMBL/GenBank/DDBJ whole genome shotgun (WGS) entry which is preliminary data.</text>
</comment>
<evidence type="ECO:0000313" key="9">
    <source>
        <dbReference type="Proteomes" id="UP000784294"/>
    </source>
</evidence>
<keyword evidence="5 7" id="KW-1133">Transmembrane helix</keyword>
<reference evidence="8" key="1">
    <citation type="submission" date="2018-11" db="EMBL/GenBank/DDBJ databases">
        <authorList>
            <consortium name="Pathogen Informatics"/>
        </authorList>
    </citation>
    <scope>NUCLEOTIDE SEQUENCE</scope>
</reference>
<dbReference type="SUPFAM" id="SSF90123">
    <property type="entry name" value="ABC transporter transmembrane region"/>
    <property type="match status" value="1"/>
</dbReference>
<evidence type="ECO:0000256" key="2">
    <source>
        <dbReference type="ARBA" id="ARBA00022448"/>
    </source>
</evidence>
<evidence type="ECO:0000256" key="6">
    <source>
        <dbReference type="ARBA" id="ARBA00023136"/>
    </source>
</evidence>
<dbReference type="PANTHER" id="PTHR43394">
    <property type="entry name" value="ATP-DEPENDENT PERMEASE MDL1, MITOCHONDRIAL"/>
    <property type="match status" value="1"/>
</dbReference>
<dbReference type="EMBL" id="CAAALY010261912">
    <property type="protein sequence ID" value="VEL39611.1"/>
    <property type="molecule type" value="Genomic_DNA"/>
</dbReference>
<proteinExistence type="predicted"/>
<dbReference type="InterPro" id="IPR039421">
    <property type="entry name" value="Type_1_exporter"/>
</dbReference>
<dbReference type="InterPro" id="IPR036640">
    <property type="entry name" value="ABC1_TM_sf"/>
</dbReference>
<keyword evidence="4" id="KW-0677">Repeat</keyword>
<dbReference type="GO" id="GO:0015421">
    <property type="term" value="F:ABC-type oligopeptide transporter activity"/>
    <property type="evidence" value="ECO:0007669"/>
    <property type="project" value="TreeGrafter"/>
</dbReference>
<keyword evidence="9" id="KW-1185">Reference proteome</keyword>
<feature type="transmembrane region" description="Helical" evidence="7">
    <location>
        <begin position="12"/>
        <end position="34"/>
    </location>
</feature>
<organism evidence="8 9">
    <name type="scientific">Protopolystoma xenopodis</name>
    <dbReference type="NCBI Taxonomy" id="117903"/>
    <lineage>
        <taxon>Eukaryota</taxon>
        <taxon>Metazoa</taxon>
        <taxon>Spiralia</taxon>
        <taxon>Lophotrochozoa</taxon>
        <taxon>Platyhelminthes</taxon>
        <taxon>Monogenea</taxon>
        <taxon>Polyopisthocotylea</taxon>
        <taxon>Polystomatidea</taxon>
        <taxon>Polystomatidae</taxon>
        <taxon>Protopolystoma</taxon>
    </lineage>
</organism>
<dbReference type="GO" id="GO:0090374">
    <property type="term" value="P:oligopeptide export from mitochondrion"/>
    <property type="evidence" value="ECO:0007669"/>
    <property type="project" value="TreeGrafter"/>
</dbReference>
<dbReference type="InterPro" id="IPR027417">
    <property type="entry name" value="P-loop_NTPase"/>
</dbReference>
<evidence type="ECO:0000256" key="3">
    <source>
        <dbReference type="ARBA" id="ARBA00022692"/>
    </source>
</evidence>
<comment type="subcellular location">
    <subcellularLocation>
        <location evidence="1">Membrane</location>
        <topology evidence="1">Multi-pass membrane protein</topology>
    </subcellularLocation>
</comment>
<dbReference type="PANTHER" id="PTHR43394:SF11">
    <property type="entry name" value="ATP-BINDING CASSETTE TRANSPORTER"/>
    <property type="match status" value="1"/>
</dbReference>
<name>A0A3S5AL48_9PLAT</name>
<evidence type="ECO:0000256" key="5">
    <source>
        <dbReference type="ARBA" id="ARBA00022989"/>
    </source>
</evidence>
<dbReference type="GO" id="GO:0005743">
    <property type="term" value="C:mitochondrial inner membrane"/>
    <property type="evidence" value="ECO:0007669"/>
    <property type="project" value="TreeGrafter"/>
</dbReference>
<evidence type="ECO:0000256" key="1">
    <source>
        <dbReference type="ARBA" id="ARBA00004141"/>
    </source>
</evidence>
<dbReference type="AlphaFoldDB" id="A0A3S5AL48"/>
<evidence type="ECO:0008006" key="10">
    <source>
        <dbReference type="Google" id="ProtNLM"/>
    </source>
</evidence>
<evidence type="ECO:0000313" key="8">
    <source>
        <dbReference type="EMBL" id="VEL39611.1"/>
    </source>
</evidence>
<protein>
    <recommendedName>
        <fullName evidence="10">ABC transmembrane type-1 domain-containing protein</fullName>
    </recommendedName>
</protein>
<sequence>MFPIFVTSVMYALAKCTIFFSYAAAFYVGVLLILDGKVEMLSMFRVFAVMTFSAQMLGEHVLMIPEMKKAILCSKKTLRTLKRKTLIPEDEGLKPESEFRGQVEFRNVYFRYPTRPTIPVLRVRKSNFSFIILLFLPLETRIYYLGKAMNTKMVWPFVWS</sequence>
<dbReference type="Gene3D" id="3.40.50.300">
    <property type="entry name" value="P-loop containing nucleotide triphosphate hydrolases"/>
    <property type="match status" value="1"/>
</dbReference>
<keyword evidence="3 7" id="KW-0812">Transmembrane</keyword>
<accession>A0A3S5AL48</accession>
<dbReference type="GO" id="GO:0005524">
    <property type="term" value="F:ATP binding"/>
    <property type="evidence" value="ECO:0007669"/>
    <property type="project" value="InterPro"/>
</dbReference>
<dbReference type="Proteomes" id="UP000784294">
    <property type="component" value="Unassembled WGS sequence"/>
</dbReference>
<feature type="transmembrane region" description="Helical" evidence="7">
    <location>
        <begin position="128"/>
        <end position="146"/>
    </location>
</feature>